<comment type="caution">
    <text evidence="6">The sequence shown here is derived from an EMBL/GenBank/DDBJ whole genome shotgun (WGS) entry which is preliminary data.</text>
</comment>
<dbReference type="PROSITE" id="PS50887">
    <property type="entry name" value="GGDEF"/>
    <property type="match status" value="1"/>
</dbReference>
<evidence type="ECO:0000313" key="6">
    <source>
        <dbReference type="EMBL" id="HCO21815.1"/>
    </source>
</evidence>
<dbReference type="PANTHER" id="PTHR45138">
    <property type="entry name" value="REGULATORY COMPONENTS OF SENSORY TRANSDUCTION SYSTEM"/>
    <property type="match status" value="1"/>
</dbReference>
<dbReference type="SUPFAM" id="SSF55073">
    <property type="entry name" value="Nucleotide cyclase"/>
    <property type="match status" value="1"/>
</dbReference>
<evidence type="ECO:0000313" key="7">
    <source>
        <dbReference type="Proteomes" id="UP000263642"/>
    </source>
</evidence>
<evidence type="ECO:0000256" key="4">
    <source>
        <dbReference type="SAM" id="Phobius"/>
    </source>
</evidence>
<dbReference type="EMBL" id="DQAY01000011">
    <property type="protein sequence ID" value="HCO21815.1"/>
    <property type="molecule type" value="Genomic_DNA"/>
</dbReference>
<feature type="region of interest" description="Disordered" evidence="3">
    <location>
        <begin position="109"/>
        <end position="128"/>
    </location>
</feature>
<sequence length="311" mass="34650">MTPVLATILSTLPNEILICFGGGLLIAASLGFAAGYALGKSTPVRNLRRAQKHLQNCYQHVKETLDTACTACSLLEKFPGTILTSDQTRELNSKRTSLLSLINRLVERKNTEPEKTPPVTKQEKKKPQDFPTLQWAFQPEHSHLKLPDSSAFEANLEMLLLAGTSTENNSGLLLVQMNQHDQLKERFGIMAPIKFMKTLSRLIMHNVRDEDVICLWKSDTLAILFPAVEVDAGQICAETIRDAIRHHHFRLESNSPEVVVTASLAYLNCVPGDSAELVLERGLHALAQSQKQGRNQLIIQDSHSYEHKQAV</sequence>
<dbReference type="InterPro" id="IPR043128">
    <property type="entry name" value="Rev_trsase/Diguanyl_cyclase"/>
</dbReference>
<name>A0A3D3QZ18_9PLAN</name>
<dbReference type="GO" id="GO:1902201">
    <property type="term" value="P:negative regulation of bacterial-type flagellum-dependent cell motility"/>
    <property type="evidence" value="ECO:0007669"/>
    <property type="project" value="TreeGrafter"/>
</dbReference>
<dbReference type="NCBIfam" id="TIGR00254">
    <property type="entry name" value="GGDEF"/>
    <property type="match status" value="1"/>
</dbReference>
<dbReference type="GO" id="GO:0052621">
    <property type="term" value="F:diguanylate cyclase activity"/>
    <property type="evidence" value="ECO:0007669"/>
    <property type="project" value="UniProtKB-EC"/>
</dbReference>
<dbReference type="AlphaFoldDB" id="A0A3D3QZ18"/>
<dbReference type="InterPro" id="IPR029787">
    <property type="entry name" value="Nucleotide_cyclase"/>
</dbReference>
<reference evidence="6 7" key="1">
    <citation type="journal article" date="2018" name="Nat. Biotechnol.">
        <title>A standardized bacterial taxonomy based on genome phylogeny substantially revises the tree of life.</title>
        <authorList>
            <person name="Parks D.H."/>
            <person name="Chuvochina M."/>
            <person name="Waite D.W."/>
            <person name="Rinke C."/>
            <person name="Skarshewski A."/>
            <person name="Chaumeil P.A."/>
            <person name="Hugenholtz P."/>
        </authorList>
    </citation>
    <scope>NUCLEOTIDE SEQUENCE [LARGE SCALE GENOMIC DNA]</scope>
    <source>
        <strain evidence="6">UBA9375</strain>
    </source>
</reference>
<keyword evidence="4" id="KW-0812">Transmembrane</keyword>
<dbReference type="SMART" id="SM00267">
    <property type="entry name" value="GGDEF"/>
    <property type="match status" value="1"/>
</dbReference>
<dbReference type="EC" id="2.7.7.65" evidence="1"/>
<proteinExistence type="predicted"/>
<dbReference type="PANTHER" id="PTHR45138:SF9">
    <property type="entry name" value="DIGUANYLATE CYCLASE DGCM-RELATED"/>
    <property type="match status" value="1"/>
</dbReference>
<dbReference type="InterPro" id="IPR050469">
    <property type="entry name" value="Diguanylate_Cyclase"/>
</dbReference>
<dbReference type="GO" id="GO:0043709">
    <property type="term" value="P:cell adhesion involved in single-species biofilm formation"/>
    <property type="evidence" value="ECO:0007669"/>
    <property type="project" value="TreeGrafter"/>
</dbReference>
<keyword evidence="4" id="KW-0472">Membrane</keyword>
<organism evidence="6 7">
    <name type="scientific">Gimesia maris</name>
    <dbReference type="NCBI Taxonomy" id="122"/>
    <lineage>
        <taxon>Bacteria</taxon>
        <taxon>Pseudomonadati</taxon>
        <taxon>Planctomycetota</taxon>
        <taxon>Planctomycetia</taxon>
        <taxon>Planctomycetales</taxon>
        <taxon>Planctomycetaceae</taxon>
        <taxon>Gimesia</taxon>
    </lineage>
</organism>
<comment type="catalytic activity">
    <reaction evidence="2">
        <text>2 GTP = 3',3'-c-di-GMP + 2 diphosphate</text>
        <dbReference type="Rhea" id="RHEA:24898"/>
        <dbReference type="ChEBI" id="CHEBI:33019"/>
        <dbReference type="ChEBI" id="CHEBI:37565"/>
        <dbReference type="ChEBI" id="CHEBI:58805"/>
        <dbReference type="EC" id="2.7.7.65"/>
    </reaction>
</comment>
<gene>
    <name evidence="6" type="ORF">DIT97_01625</name>
</gene>
<feature type="transmembrane region" description="Helical" evidence="4">
    <location>
        <begin position="15"/>
        <end position="39"/>
    </location>
</feature>
<evidence type="ECO:0000259" key="5">
    <source>
        <dbReference type="PROSITE" id="PS50887"/>
    </source>
</evidence>
<dbReference type="Proteomes" id="UP000263642">
    <property type="component" value="Unassembled WGS sequence"/>
</dbReference>
<evidence type="ECO:0000256" key="2">
    <source>
        <dbReference type="ARBA" id="ARBA00034247"/>
    </source>
</evidence>
<evidence type="ECO:0000256" key="3">
    <source>
        <dbReference type="SAM" id="MobiDB-lite"/>
    </source>
</evidence>
<keyword evidence="4" id="KW-1133">Transmembrane helix</keyword>
<dbReference type="GO" id="GO:0005886">
    <property type="term" value="C:plasma membrane"/>
    <property type="evidence" value="ECO:0007669"/>
    <property type="project" value="TreeGrafter"/>
</dbReference>
<accession>A0A3D3QZ18</accession>
<evidence type="ECO:0000256" key="1">
    <source>
        <dbReference type="ARBA" id="ARBA00012528"/>
    </source>
</evidence>
<dbReference type="Gene3D" id="3.30.70.270">
    <property type="match status" value="1"/>
</dbReference>
<protein>
    <recommendedName>
        <fullName evidence="1">diguanylate cyclase</fullName>
        <ecNumber evidence="1">2.7.7.65</ecNumber>
    </recommendedName>
</protein>
<dbReference type="InterPro" id="IPR000160">
    <property type="entry name" value="GGDEF_dom"/>
</dbReference>
<feature type="domain" description="GGDEF" evidence="5">
    <location>
        <begin position="168"/>
        <end position="302"/>
    </location>
</feature>
<dbReference type="Pfam" id="PF00990">
    <property type="entry name" value="GGDEF"/>
    <property type="match status" value="1"/>
</dbReference>